<dbReference type="Proteomes" id="UP000249135">
    <property type="component" value="Unassembled WGS sequence"/>
</dbReference>
<evidence type="ECO:0000313" key="1">
    <source>
        <dbReference type="EMBL" id="PZQ77956.1"/>
    </source>
</evidence>
<dbReference type="Pfam" id="PF14359">
    <property type="entry name" value="DUF4406"/>
    <property type="match status" value="1"/>
</dbReference>
<name>A0A2W5QLV7_VARPD</name>
<protein>
    <recommendedName>
        <fullName evidence="3">DUF4406 domain-containing protein</fullName>
    </recommendedName>
</protein>
<proteinExistence type="predicted"/>
<dbReference type="AlphaFoldDB" id="A0A2W5QLV7"/>
<gene>
    <name evidence="1" type="ORF">DI563_02010</name>
</gene>
<dbReference type="EMBL" id="QFPP01000007">
    <property type="protein sequence ID" value="PZQ77956.1"/>
    <property type="molecule type" value="Genomic_DNA"/>
</dbReference>
<organism evidence="1 2">
    <name type="scientific">Variovorax paradoxus</name>
    <dbReference type="NCBI Taxonomy" id="34073"/>
    <lineage>
        <taxon>Bacteria</taxon>
        <taxon>Pseudomonadati</taxon>
        <taxon>Pseudomonadota</taxon>
        <taxon>Betaproteobacteria</taxon>
        <taxon>Burkholderiales</taxon>
        <taxon>Comamonadaceae</taxon>
        <taxon>Variovorax</taxon>
    </lineage>
</organism>
<sequence>MTRVYIAGPMTGMPDLNYPEFHSVAGYLRELGYQVENPAENPEPPCGSWEAYMRMAIAQLVKCDEVHMLRGWSRSRGAKIEHELARTLGLVVSGAPA</sequence>
<dbReference type="Gene3D" id="3.40.50.10400">
    <property type="entry name" value="Hypothetical protein PA1492"/>
    <property type="match status" value="1"/>
</dbReference>
<accession>A0A2W5QLV7</accession>
<dbReference type="InterPro" id="IPR025518">
    <property type="entry name" value="DUF4406"/>
</dbReference>
<comment type="caution">
    <text evidence="1">The sequence shown here is derived from an EMBL/GenBank/DDBJ whole genome shotgun (WGS) entry which is preliminary data.</text>
</comment>
<evidence type="ECO:0000313" key="2">
    <source>
        <dbReference type="Proteomes" id="UP000249135"/>
    </source>
</evidence>
<dbReference type="SUPFAM" id="SSF52309">
    <property type="entry name" value="N-(deoxy)ribosyltransferase-like"/>
    <property type="match status" value="1"/>
</dbReference>
<evidence type="ECO:0008006" key="3">
    <source>
        <dbReference type="Google" id="ProtNLM"/>
    </source>
</evidence>
<reference evidence="1 2" key="1">
    <citation type="submission" date="2017-08" db="EMBL/GenBank/DDBJ databases">
        <title>Infants hospitalized years apart are colonized by the same room-sourced microbial strains.</title>
        <authorList>
            <person name="Brooks B."/>
            <person name="Olm M.R."/>
            <person name="Firek B.A."/>
            <person name="Baker R."/>
            <person name="Thomas B.C."/>
            <person name="Morowitz M.J."/>
            <person name="Banfield J.F."/>
        </authorList>
    </citation>
    <scope>NUCLEOTIDE SEQUENCE [LARGE SCALE GENOMIC DNA]</scope>
    <source>
        <strain evidence="1">S2_005_003_R2_41</strain>
    </source>
</reference>